<dbReference type="CDD" id="cd22191">
    <property type="entry name" value="DPBB_RlpA_EXP_N-like"/>
    <property type="match status" value="1"/>
</dbReference>
<reference evidence="3" key="1">
    <citation type="submission" date="2021-07" db="EMBL/GenBank/DDBJ databases">
        <authorList>
            <person name="Durling M."/>
        </authorList>
    </citation>
    <scope>NUCLEOTIDE SEQUENCE</scope>
</reference>
<proteinExistence type="predicted"/>
<protein>
    <submittedName>
        <fullName evidence="3">Uncharacterized protein</fullName>
    </submittedName>
</protein>
<comment type="caution">
    <text evidence="3">The sequence shown here is derived from an EMBL/GenBank/DDBJ whole genome shotgun (WGS) entry which is preliminary data.</text>
</comment>
<dbReference type="InterPro" id="IPR036908">
    <property type="entry name" value="RlpA-like_sf"/>
</dbReference>
<dbReference type="Gene3D" id="2.40.40.10">
    <property type="entry name" value="RlpA-like domain"/>
    <property type="match status" value="1"/>
</dbReference>
<feature type="region of interest" description="Disordered" evidence="1">
    <location>
        <begin position="127"/>
        <end position="150"/>
    </location>
</feature>
<organism evidence="3 4">
    <name type="scientific">Hymenoscyphus fraxineus</name>
    <dbReference type="NCBI Taxonomy" id="746836"/>
    <lineage>
        <taxon>Eukaryota</taxon>
        <taxon>Fungi</taxon>
        <taxon>Dikarya</taxon>
        <taxon>Ascomycota</taxon>
        <taxon>Pezizomycotina</taxon>
        <taxon>Leotiomycetes</taxon>
        <taxon>Helotiales</taxon>
        <taxon>Helotiaceae</taxon>
        <taxon>Hymenoscyphus</taxon>
    </lineage>
</organism>
<feature type="signal peptide" evidence="2">
    <location>
        <begin position="1"/>
        <end position="20"/>
    </location>
</feature>
<sequence length="295" mass="30426">MYSKLTTAALLVGAFSFTSAESCTFGKYSCQGLSLAQCAYTSGAAGPDGKYETGWVNLDICKEGCSVVGGVPQCGAASDSAATPLVKVPTPVAGTTGVAASPTKGAIFAQANVASKPTTLSKVVKTSTTAPVNAPTSPSTPSNSKSILSSASGKPIDATFYYDMHGGGTCGAVNGISAYAEGGGYTYCEPSDVSQAKTLAQRGTNNIVAMPQNLITGNASKYCGKKVVVTWEGKKRTDLELFIWDSCASCTGDGGLDFSSTVFAQLAGEKNCAEGRIENKMTWEIVDETILQWKQ</sequence>
<evidence type="ECO:0000256" key="2">
    <source>
        <dbReference type="SAM" id="SignalP"/>
    </source>
</evidence>
<dbReference type="AlphaFoldDB" id="A0A9N9KQV7"/>
<feature type="compositionally biased region" description="Low complexity" evidence="1">
    <location>
        <begin position="127"/>
        <end position="144"/>
    </location>
</feature>
<name>A0A9N9KQV7_9HELO</name>
<feature type="chain" id="PRO_5040240342" evidence="2">
    <location>
        <begin position="21"/>
        <end position="295"/>
    </location>
</feature>
<dbReference type="SUPFAM" id="SSF50685">
    <property type="entry name" value="Barwin-like endoglucanases"/>
    <property type="match status" value="1"/>
</dbReference>
<keyword evidence="4" id="KW-1185">Reference proteome</keyword>
<gene>
    <name evidence="3" type="ORF">HYFRA_00007382</name>
</gene>
<keyword evidence="2" id="KW-0732">Signal</keyword>
<accession>A0A9N9KQV7</accession>
<evidence type="ECO:0000256" key="1">
    <source>
        <dbReference type="SAM" id="MobiDB-lite"/>
    </source>
</evidence>
<dbReference type="Proteomes" id="UP000696280">
    <property type="component" value="Unassembled WGS sequence"/>
</dbReference>
<evidence type="ECO:0000313" key="4">
    <source>
        <dbReference type="Proteomes" id="UP000696280"/>
    </source>
</evidence>
<dbReference type="EMBL" id="CAJVRL010000043">
    <property type="protein sequence ID" value="CAG8951466.1"/>
    <property type="molecule type" value="Genomic_DNA"/>
</dbReference>
<dbReference type="OrthoDB" id="2564987at2759"/>
<evidence type="ECO:0000313" key="3">
    <source>
        <dbReference type="EMBL" id="CAG8951466.1"/>
    </source>
</evidence>